<evidence type="ECO:0000313" key="2">
    <source>
        <dbReference type="EMBL" id="KAJ8051160.1"/>
    </source>
</evidence>
<dbReference type="OrthoDB" id="2017782at2759"/>
<accession>A0A9Q1CU17</accession>
<dbReference type="EMBL" id="JAIZAY010000001">
    <property type="protein sequence ID" value="KAJ8051160.1"/>
    <property type="molecule type" value="Genomic_DNA"/>
</dbReference>
<sequence>MQVDKYIATARQIIAMKNNELDWLKSPTVHVDSSGDVYIIQTSAMEMARVVNQFCEIDGEKMDSNTNKTLEPNSSGKDTGMTRYRTHWKGHGPPQQTHTVSWRKYRTSRKSTPGTDKWNFIVVLSGMHACVFCDIMVCDMTEHLLQCHKGERQVEGALTNLPLTFEALIRQGDHRHNVKVLHRQHGILLVLKLCINTKSPEDYMPCPDCLSYIFYAEFLSHRWDCEVLAEKGIGCNKRKADPDEAPQSKKVRRTLSAVEVSNIVKTNALRNLVILMLSDAVAMLPESSRRITSYEGSMIAAERRNKLTQARSEVEEIVRLVGNLKKSYSTCLTEALDPTKFHIVFKLMNWLYEHSRQEDTLQSGVSLKQRLVSELGHCLKACASQIKDKVEAREKQNALLCRVEKYLSLFDSMTGDIPVQVSTQQIVCDKSVRATPEQIVCDKSVGASALQSVRDISVEASPQKLACDESVQASPQQIAAPVQPELNLHKTPEFPEILLLTKDVLQLEKYLKLQMEEGLLKLTSKPTICQYISFLEITAAKLVLFNKPRAKEVVMLTVASYKDASDKLHPAHEILGCLSSTERKLCERNEYLNVCEVLYTATANAQLQTPQLVMSVYMDNFIATICQICAMNGSELVWLKSHVAHLTTCGKDVGDIMSPSFNMATVVELLCKKDWRKTPDPQIADTSNIAECADEPVEEKYADILRRTSALEQVEEDDSVIRITVDEVEEQEEDKSVMKMSVDLPNLTGDTEELPEEKYSEVLRRESTTTTSEFTEDQREEKYSDVLTQGNLSNTMKDAEELPEEKYSDVLRRESKHDIVEDGEKIPGGKYSDVMKRGEREPVRSVRSTNWRMPGTYKMKTIITYQENVIEALSGAHACVFCDFILCDMKQHLLSRHKDEKEVIEALTSSIPAAFEELILWGDHLHNVKVLQKKKGVLFVLEGYIKCRRPKNVKSPVDYMPCPDCLAYVFYAEFLSHRDRFCLLKKKGKGRSRWATEKKVYIDIRRHDLRHLTILMLSDLVTVLPKSDDLIAKYEEGIMAAERSRKPTQAGSDSINFSKLLSYCRVLESEALRESLSPSKFAIIFKMIKCLCDPLRQKDSSRPYIFQMVVSKLIHSLKACASHLEDKVKTEMDNVKLLHRVEKYLSLFDPVSRSISVQAFYQPTSAPVQHISTTELTEILPLASDILKLEDFFDSEMQKQYANVTSSPGLFGLFVVQTLNKDGVMVPILLTPKLKTALDLLLEVRSLQGIHPSNPYVFAKSNNENLEVREVLQKFTVSAELDNPRFFLRMKMDKYIATACQIIAMKSNELDWLKSHIEDSSGDVYIIQTSAMEMARVVNQFCEIAGEKMDSNTNKTLEPNSSESGASSYRTHWKGHGPCQQNHRASWRTRRTSTKGTGTDKSDFIEVLSGMHACVFCDIMVCDMTEHLIQFHKHEREVLEAQTELPCTLEALIRRGDHRHNVKVLQKQHGTLLVLKFCINTRSPEDYMPCPDCLAYIFYAEFLSHRQDCKVLAEKGIGSDKRKTDPDEAPQSKRFKRTLSDVEVSNIVKTNALRNFVILMLSDAVAMLPESRCRITSYEDSMMAAERRNKLTQASSEVEEIVRLVGHLKESYSTSLKESLDPVKFHIIFKLMNWLYEHSRQEDIVQSGVSLKQRLVSELGHCLKACASQIKDKLGAGEEKNALLCRVEKYLSLFDCMVNDIWVPASPPKIVCDKSVQVSTIKIVQTTLVQASPQQIAAPVQPKLNMHKTSEFHEILLLTNDILQLEKYLNLKMQGVLLKLTSKPTICQYVSLLEITVAKLILFNKPRAKEVVMMTVASYKDTSDKLDPNHEILGCLSSTERKLCERLVVMQVPNKEGVMVPILITAKVKTALDLLLKTRSLLSIHPFNPYLFGKNGNEYLNVCEALYTASAYAQLQNPRLLMSMCMDKYIATICQMYALNDSELDWLKSHIEWPTTFGEDVHNITSSSFNMATVVELLCKKDWRKTPDPHIADTSNSIGDEPIPQSMDTSHLRSTVSTVDTSNIAECADEPVEEKYSDILRRTDALEQLEEDESIIRITVDEMEEQEEDKSVMKISVDLPNLTGDTEALPEEKYSEVLRRENIPITSEYTEEQREEKFSDVMRQGNVPDTMEDAEELLEEKYSDVLRRENITEVVEDEKDLPEEKYSDVLRRENITKVVEDEEELPEEKYSDVWRRDGRPYFTV</sequence>
<evidence type="ECO:0000256" key="1">
    <source>
        <dbReference type="SAM" id="MobiDB-lite"/>
    </source>
</evidence>
<proteinExistence type="predicted"/>
<feature type="region of interest" description="Disordered" evidence="1">
    <location>
        <begin position="62"/>
        <end position="111"/>
    </location>
</feature>
<name>A0A9Q1CU17_HOLLE</name>
<feature type="compositionally biased region" description="Polar residues" evidence="1">
    <location>
        <begin position="1352"/>
        <end position="1370"/>
    </location>
</feature>
<protein>
    <submittedName>
        <fullName evidence="2">Uncharacterized protein</fullName>
    </submittedName>
</protein>
<gene>
    <name evidence="2" type="ORF">HOLleu_04623</name>
</gene>
<comment type="caution">
    <text evidence="2">The sequence shown here is derived from an EMBL/GenBank/DDBJ whole genome shotgun (WGS) entry which is preliminary data.</text>
</comment>
<dbReference type="PANTHER" id="PTHR33480">
    <property type="entry name" value="SET DOMAIN-CONTAINING PROTEIN-RELATED"/>
    <property type="match status" value="1"/>
</dbReference>
<feature type="region of interest" description="Disordered" evidence="1">
    <location>
        <begin position="1352"/>
        <end position="1399"/>
    </location>
</feature>
<feature type="region of interest" description="Disordered" evidence="1">
    <location>
        <begin position="760"/>
        <end position="782"/>
    </location>
</feature>
<evidence type="ECO:0000313" key="3">
    <source>
        <dbReference type="Proteomes" id="UP001152320"/>
    </source>
</evidence>
<organism evidence="2 3">
    <name type="scientific">Holothuria leucospilota</name>
    <name type="common">Black long sea cucumber</name>
    <name type="synonym">Mertensiothuria leucospilota</name>
    <dbReference type="NCBI Taxonomy" id="206669"/>
    <lineage>
        <taxon>Eukaryota</taxon>
        <taxon>Metazoa</taxon>
        <taxon>Echinodermata</taxon>
        <taxon>Eleutherozoa</taxon>
        <taxon>Echinozoa</taxon>
        <taxon>Holothuroidea</taxon>
        <taxon>Aspidochirotacea</taxon>
        <taxon>Aspidochirotida</taxon>
        <taxon>Holothuriidae</taxon>
        <taxon>Holothuria</taxon>
    </lineage>
</organism>
<keyword evidence="3" id="KW-1185">Reference proteome</keyword>
<reference evidence="2" key="1">
    <citation type="submission" date="2021-10" db="EMBL/GenBank/DDBJ databases">
        <title>Tropical sea cucumber genome reveals ecological adaptation and Cuvierian tubules defense mechanism.</title>
        <authorList>
            <person name="Chen T."/>
        </authorList>
    </citation>
    <scope>NUCLEOTIDE SEQUENCE</scope>
    <source>
        <strain evidence="2">Nanhai2018</strain>
        <tissue evidence="2">Muscle</tissue>
    </source>
</reference>
<feature type="compositionally biased region" description="Polar residues" evidence="1">
    <location>
        <begin position="64"/>
        <end position="77"/>
    </location>
</feature>
<dbReference type="Proteomes" id="UP001152320">
    <property type="component" value="Chromosome 1"/>
</dbReference>